<accession>A0ACC0CWG3</accession>
<evidence type="ECO:0000313" key="1">
    <source>
        <dbReference type="EMBL" id="KAI6084784.1"/>
    </source>
</evidence>
<dbReference type="EMBL" id="MU394333">
    <property type="protein sequence ID" value="KAI6084784.1"/>
    <property type="molecule type" value="Genomic_DNA"/>
</dbReference>
<protein>
    <submittedName>
        <fullName evidence="1">Uncharacterized protein</fullName>
    </submittedName>
</protein>
<keyword evidence="2" id="KW-1185">Reference proteome</keyword>
<reference evidence="1 2" key="1">
    <citation type="journal article" date="2022" name="New Phytol.">
        <title>Ecological generalism drives hyperdiversity of secondary metabolite gene clusters in xylarialean endophytes.</title>
        <authorList>
            <person name="Franco M.E.E."/>
            <person name="Wisecaver J.H."/>
            <person name="Arnold A.E."/>
            <person name="Ju Y.M."/>
            <person name="Slot J.C."/>
            <person name="Ahrendt S."/>
            <person name="Moore L.P."/>
            <person name="Eastman K.E."/>
            <person name="Scott K."/>
            <person name="Konkel Z."/>
            <person name="Mondo S.J."/>
            <person name="Kuo A."/>
            <person name="Hayes R.D."/>
            <person name="Haridas S."/>
            <person name="Andreopoulos B."/>
            <person name="Riley R."/>
            <person name="LaButti K."/>
            <person name="Pangilinan J."/>
            <person name="Lipzen A."/>
            <person name="Amirebrahimi M."/>
            <person name="Yan J."/>
            <person name="Adam C."/>
            <person name="Keymanesh K."/>
            <person name="Ng V."/>
            <person name="Louie K."/>
            <person name="Northen T."/>
            <person name="Drula E."/>
            <person name="Henrissat B."/>
            <person name="Hsieh H.M."/>
            <person name="Youens-Clark K."/>
            <person name="Lutzoni F."/>
            <person name="Miadlikowska J."/>
            <person name="Eastwood D.C."/>
            <person name="Hamelin R.C."/>
            <person name="Grigoriev I.V."/>
            <person name="U'Ren J.M."/>
        </authorList>
    </citation>
    <scope>NUCLEOTIDE SEQUENCE [LARGE SCALE GENOMIC DNA]</scope>
    <source>
        <strain evidence="1 2">ER1909</strain>
    </source>
</reference>
<gene>
    <name evidence="1" type="ORF">F4821DRAFT_242308</name>
</gene>
<dbReference type="Proteomes" id="UP001497680">
    <property type="component" value="Unassembled WGS sequence"/>
</dbReference>
<organism evidence="1 2">
    <name type="scientific">Hypoxylon rubiginosum</name>
    <dbReference type="NCBI Taxonomy" id="110542"/>
    <lineage>
        <taxon>Eukaryota</taxon>
        <taxon>Fungi</taxon>
        <taxon>Dikarya</taxon>
        <taxon>Ascomycota</taxon>
        <taxon>Pezizomycotina</taxon>
        <taxon>Sordariomycetes</taxon>
        <taxon>Xylariomycetidae</taxon>
        <taxon>Xylariales</taxon>
        <taxon>Hypoxylaceae</taxon>
        <taxon>Hypoxylon</taxon>
    </lineage>
</organism>
<comment type="caution">
    <text evidence="1">The sequence shown here is derived from an EMBL/GenBank/DDBJ whole genome shotgun (WGS) entry which is preliminary data.</text>
</comment>
<proteinExistence type="predicted"/>
<name>A0ACC0CWG3_9PEZI</name>
<evidence type="ECO:0000313" key="2">
    <source>
        <dbReference type="Proteomes" id="UP001497680"/>
    </source>
</evidence>
<sequence length="430" mass="46565">MADEHLLHRIHGLGDLDLAALLCLVSREHCIISTEPGELDTLTEELRLVATQTFHLQPVVVDCTPHTTLDDLAASIQLPSPKPPSQSLSPGALGTPRSSSSVSPLRRRGTEGSSYFHHSRHGSYGNSNNAFTPTIGTATTQPRIANVILARNLDRAPKDVQIQCLELLRTRRILTRTSVQTAPKQFLFVAVLESANGASGTGLVSHLNDFFYVSHWHDPEDGFVHLEDEEEDAEEQGGRDSYGRDGGETASLDSASSVVRRSIVELPSPRIDRGRSVHGMQGDGTAYDGSSSISTTPVSVSESDIASLAQLARQINLDIEVLRYQMNIVSFLRMHRAVAPGGGSVTPLATKHFTQLAKCLAAVHGLDYVTPSLIGLAAKKIYPHRLQIVTPEQERSMQWGSSRTAVEALLESVGPEDVIEDVLAEVMAPL</sequence>